<evidence type="ECO:0000313" key="1">
    <source>
        <dbReference type="EMBL" id="JAH80184.1"/>
    </source>
</evidence>
<accession>A0A0E9VPW0</accession>
<organism evidence="1">
    <name type="scientific">Anguilla anguilla</name>
    <name type="common">European freshwater eel</name>
    <name type="synonym">Muraena anguilla</name>
    <dbReference type="NCBI Taxonomy" id="7936"/>
    <lineage>
        <taxon>Eukaryota</taxon>
        <taxon>Metazoa</taxon>
        <taxon>Chordata</taxon>
        <taxon>Craniata</taxon>
        <taxon>Vertebrata</taxon>
        <taxon>Euteleostomi</taxon>
        <taxon>Actinopterygii</taxon>
        <taxon>Neopterygii</taxon>
        <taxon>Teleostei</taxon>
        <taxon>Anguilliformes</taxon>
        <taxon>Anguillidae</taxon>
        <taxon>Anguilla</taxon>
    </lineage>
</organism>
<dbReference type="EMBL" id="GBXM01028393">
    <property type="protein sequence ID" value="JAH80184.1"/>
    <property type="molecule type" value="Transcribed_RNA"/>
</dbReference>
<proteinExistence type="predicted"/>
<dbReference type="AlphaFoldDB" id="A0A0E9VPW0"/>
<name>A0A0E9VPW0_ANGAN</name>
<reference evidence="1" key="2">
    <citation type="journal article" date="2015" name="Fish Shellfish Immunol.">
        <title>Early steps in the European eel (Anguilla anguilla)-Vibrio vulnificus interaction in the gills: Role of the RtxA13 toxin.</title>
        <authorList>
            <person name="Callol A."/>
            <person name="Pajuelo D."/>
            <person name="Ebbesson L."/>
            <person name="Teles M."/>
            <person name="MacKenzie S."/>
            <person name="Amaro C."/>
        </authorList>
    </citation>
    <scope>NUCLEOTIDE SEQUENCE</scope>
</reference>
<sequence>MCTRPLKLISCVSFPAPPPSLSNDHVQSLVARC</sequence>
<protein>
    <submittedName>
        <fullName evidence="1">Uncharacterized protein</fullName>
    </submittedName>
</protein>
<reference evidence="1" key="1">
    <citation type="submission" date="2014-11" db="EMBL/GenBank/DDBJ databases">
        <authorList>
            <person name="Amaro Gonzalez C."/>
        </authorList>
    </citation>
    <scope>NUCLEOTIDE SEQUENCE</scope>
</reference>